<accession>A0A7Y9JH77</accession>
<name>A0A7Y9JH77_9ACTN</name>
<dbReference type="SUPFAM" id="SSF56601">
    <property type="entry name" value="beta-lactamase/transpeptidase-like"/>
    <property type="match status" value="1"/>
</dbReference>
<keyword evidence="3" id="KW-0121">Carboxypeptidase</keyword>
<comment type="caution">
    <text evidence="3">The sequence shown here is derived from an EMBL/GenBank/DDBJ whole genome shotgun (WGS) entry which is preliminary data.</text>
</comment>
<dbReference type="InterPro" id="IPR012338">
    <property type="entry name" value="Beta-lactam/transpept-like"/>
</dbReference>
<dbReference type="EC" id="3.4.16.4" evidence="3"/>
<feature type="chain" id="PRO_5031409341" evidence="1">
    <location>
        <begin position="33"/>
        <end position="406"/>
    </location>
</feature>
<evidence type="ECO:0000256" key="1">
    <source>
        <dbReference type="SAM" id="SignalP"/>
    </source>
</evidence>
<dbReference type="AlphaFoldDB" id="A0A7Y9JH77"/>
<feature type="domain" description="Beta-lactamase-related" evidence="2">
    <location>
        <begin position="51"/>
        <end position="376"/>
    </location>
</feature>
<dbReference type="PANTHER" id="PTHR46825">
    <property type="entry name" value="D-ALANYL-D-ALANINE-CARBOXYPEPTIDASE/ENDOPEPTIDASE AMPH"/>
    <property type="match status" value="1"/>
</dbReference>
<dbReference type="EMBL" id="JACCBA010000001">
    <property type="protein sequence ID" value="NYD48745.1"/>
    <property type="molecule type" value="Genomic_DNA"/>
</dbReference>
<dbReference type="Pfam" id="PF00144">
    <property type="entry name" value="Beta-lactamase"/>
    <property type="match status" value="1"/>
</dbReference>
<dbReference type="PANTHER" id="PTHR46825:SF7">
    <property type="entry name" value="D-ALANYL-D-ALANINE CARBOXYPEPTIDASE"/>
    <property type="match status" value="1"/>
</dbReference>
<dbReference type="RefSeq" id="WP_246396059.1">
    <property type="nucleotide sequence ID" value="NZ_JACCBA010000001.1"/>
</dbReference>
<reference evidence="3 4" key="1">
    <citation type="submission" date="2020-07" db="EMBL/GenBank/DDBJ databases">
        <title>Sequencing the genomes of 1000 actinobacteria strains.</title>
        <authorList>
            <person name="Klenk H.-P."/>
        </authorList>
    </citation>
    <scope>NUCLEOTIDE SEQUENCE [LARGE SCALE GENOMIC DNA]</scope>
    <source>
        <strain evidence="3 4">DSM 40398</strain>
    </source>
</reference>
<evidence type="ECO:0000259" key="2">
    <source>
        <dbReference type="Pfam" id="PF00144"/>
    </source>
</evidence>
<evidence type="ECO:0000313" key="4">
    <source>
        <dbReference type="Proteomes" id="UP000529783"/>
    </source>
</evidence>
<dbReference type="InterPro" id="IPR001466">
    <property type="entry name" value="Beta-lactam-related"/>
</dbReference>
<feature type="signal peptide" evidence="1">
    <location>
        <begin position="1"/>
        <end position="32"/>
    </location>
</feature>
<keyword evidence="3" id="KW-0378">Hydrolase</keyword>
<keyword evidence="3" id="KW-0645">Protease</keyword>
<protein>
    <submittedName>
        <fullName evidence="3">D-alanyl-D-alanine carboxypeptidase</fullName>
        <ecNumber evidence="3">3.4.16.4</ecNumber>
    </submittedName>
</protein>
<organism evidence="3 4">
    <name type="scientific">Actinomadura luteofluorescens</name>
    <dbReference type="NCBI Taxonomy" id="46163"/>
    <lineage>
        <taxon>Bacteria</taxon>
        <taxon>Bacillati</taxon>
        <taxon>Actinomycetota</taxon>
        <taxon>Actinomycetes</taxon>
        <taxon>Streptosporangiales</taxon>
        <taxon>Thermomonosporaceae</taxon>
        <taxon>Actinomadura</taxon>
    </lineage>
</organism>
<dbReference type="Gene3D" id="3.40.710.10">
    <property type="entry name" value="DD-peptidase/beta-lactamase superfamily"/>
    <property type="match status" value="1"/>
</dbReference>
<evidence type="ECO:0000313" key="3">
    <source>
        <dbReference type="EMBL" id="NYD48745.1"/>
    </source>
</evidence>
<dbReference type="Proteomes" id="UP000529783">
    <property type="component" value="Unassembled WGS sequence"/>
</dbReference>
<keyword evidence="1" id="KW-0732">Signal</keyword>
<proteinExistence type="predicted"/>
<dbReference type="GO" id="GO:0009002">
    <property type="term" value="F:serine-type D-Ala-D-Ala carboxypeptidase activity"/>
    <property type="evidence" value="ECO:0007669"/>
    <property type="project" value="UniProtKB-EC"/>
</dbReference>
<gene>
    <name evidence="3" type="ORF">BJY14_004728</name>
</gene>
<sequence>MMTLRTYGRAGCLASAALALAVSMNTAGGAVASVQPLDEAGGGKSGKALQAVLDEAVRQGAPGALAQSRTPHRVLNLSSGVADLTTRRPPRAYMKFRAGSITKIFVATVVLQLVAERRLRLGDTVDQVIPGVVEGNGYQGDKITMRMLLNHTSGIADYTNNPRIEEIAVTDPRHDFTLRELAEAGLEYPPDFPPGTSWRYSDTNYVLLGMVIQRVTGRTYVHEINKRLIRPLRLRGTYFPGTNPRIRGPHLHGYTPVADDPAELKDTTDVNTTFARATGDLISTVGDLDRFDAALLGGRLLPGRLLRAMLRPVPGSQPYPGSDMFRYGLGAVIATPPCGVKAYGNGGTLDGWETWTGSTKGGRHSMSFVFTTDAVNQVRLTEQAVTAEYCTGSKKGSRTKNADHRP</sequence>
<keyword evidence="4" id="KW-1185">Reference proteome</keyword>
<dbReference type="InterPro" id="IPR050491">
    <property type="entry name" value="AmpC-like"/>
</dbReference>